<dbReference type="Pfam" id="PF21602">
    <property type="entry name" value="GldM_3rd"/>
    <property type="match status" value="1"/>
</dbReference>
<dbReference type="Proteomes" id="UP000181790">
    <property type="component" value="Unassembled WGS sequence"/>
</dbReference>
<dbReference type="Pfam" id="PF12081">
    <property type="entry name" value="GldM_1st"/>
    <property type="match status" value="1"/>
</dbReference>
<dbReference type="InterPro" id="IPR019859">
    <property type="entry name" value="Motility-assoc_prot_GldM"/>
</dbReference>
<feature type="domain" description="Gliding motility-associated protein GldM first immunoglobulin-like" evidence="3">
    <location>
        <begin position="224"/>
        <end position="327"/>
    </location>
</feature>
<dbReference type="InterPro" id="IPR022719">
    <property type="entry name" value="Motility-assoc_prot_GldM_C"/>
</dbReference>
<evidence type="ECO:0000259" key="1">
    <source>
        <dbReference type="Pfam" id="PF12080"/>
    </source>
</evidence>
<dbReference type="AlphaFoldDB" id="A0A1S2VKX8"/>
<dbReference type="InterPro" id="IPR022720">
    <property type="entry name" value="Motility-assoc_prot_GldM_N"/>
</dbReference>
<dbReference type="InterPro" id="IPR048406">
    <property type="entry name" value="GldM_Ig-like-2"/>
</dbReference>
<keyword evidence="6" id="KW-1185">Reference proteome</keyword>
<proteinExistence type="predicted"/>
<evidence type="ECO:0000259" key="4">
    <source>
        <dbReference type="Pfam" id="PF21602"/>
    </source>
</evidence>
<organism evidence="5 6">
    <name type="scientific">Arsenicibacter rosenii</name>
    <dbReference type="NCBI Taxonomy" id="1750698"/>
    <lineage>
        <taxon>Bacteria</taxon>
        <taxon>Pseudomonadati</taxon>
        <taxon>Bacteroidota</taxon>
        <taxon>Cytophagia</taxon>
        <taxon>Cytophagales</taxon>
        <taxon>Spirosomataceae</taxon>
        <taxon>Arsenicibacter</taxon>
    </lineage>
</organism>
<sequence>MAGAKESPRQKMIGMMYLVLTALLALQVTSAILEKFIVLNNSLEQSTGAVNQANDQRLKSIQAAVEKAGNRPNDVAVFKQAGDVRQITSAIIGEIDQLKQRIIEEAGGGLDETGHIKNASEEEKVAQIMVGPNRNGSAYQLQKNLDSYLQNMGKYSATKYPSLATDGKDDPIASRSPEQRTKDFAELNFAQTPVPAALAVLSQKQAEIRRIEGETLSALAQKVGAEDVKFDQISAMLSMESKVVVAGTKFKGEMFLAASSSGITPRMSLNGAPVRMDGGKGIIEFTAQGGAYDKSGLARRVLTGSISYNTPAGMKTVPLQAEYFVAKPSYQIETGTLPPLYLGCANKLSVQSPQLGALWNPSFTADGAAVIESGQKGKITIVPSAANVMLNINNAGNRLGSEPFRVNRVPKPTIEYYVGGQKADNARGLPASSARNVRVAAIADESFKNYSPDDANYRVTGLTISLARGTRRVKAVEISGPQGSLGEIGAEAQPGDRLIIEVNGVQRRNFRGEISEVSMGRPMQSVGLY</sequence>
<dbReference type="InterPro" id="IPR048405">
    <property type="entry name" value="GldM_Ig-like-1"/>
</dbReference>
<dbReference type="RefSeq" id="WP_071503326.1">
    <property type="nucleotide sequence ID" value="NZ_MORL01000005.1"/>
</dbReference>
<feature type="domain" description="Gliding motility-associated protein GldM second immunoglobulin-like" evidence="4">
    <location>
        <begin position="329"/>
        <end position="406"/>
    </location>
</feature>
<dbReference type="NCBIfam" id="TIGR03517">
    <property type="entry name" value="GldM_gliding"/>
    <property type="match status" value="1"/>
</dbReference>
<feature type="domain" description="Gliding motility-associated protein GldM C-terminal" evidence="1">
    <location>
        <begin position="410"/>
        <end position="522"/>
    </location>
</feature>
<dbReference type="OrthoDB" id="1490890at2"/>
<evidence type="ECO:0000313" key="6">
    <source>
        <dbReference type="Proteomes" id="UP000181790"/>
    </source>
</evidence>
<dbReference type="Pfam" id="PF12080">
    <property type="entry name" value="GldM_4th"/>
    <property type="match status" value="1"/>
</dbReference>
<reference evidence="5 6" key="1">
    <citation type="submission" date="2016-10" db="EMBL/GenBank/DDBJ databases">
        <title>Arsenicibacter rosenii gen. nov., sp. nov., an efficient arsenic-methylating bacterium isolated from an arsenic-contaminated paddy soil.</title>
        <authorList>
            <person name="Huang K."/>
        </authorList>
    </citation>
    <scope>NUCLEOTIDE SEQUENCE [LARGE SCALE GENOMIC DNA]</scope>
    <source>
        <strain evidence="5 6">SM-1</strain>
    </source>
</reference>
<dbReference type="EMBL" id="MORL01000005">
    <property type="protein sequence ID" value="OIN58875.1"/>
    <property type="molecule type" value="Genomic_DNA"/>
</dbReference>
<name>A0A1S2VKX8_9BACT</name>
<evidence type="ECO:0000313" key="5">
    <source>
        <dbReference type="EMBL" id="OIN58875.1"/>
    </source>
</evidence>
<accession>A0A1S2VKX8</accession>
<dbReference type="Pfam" id="PF21601">
    <property type="entry name" value="GldM_2nd"/>
    <property type="match status" value="1"/>
</dbReference>
<evidence type="ECO:0000259" key="2">
    <source>
        <dbReference type="Pfam" id="PF12081"/>
    </source>
</evidence>
<comment type="caution">
    <text evidence="5">The sequence shown here is derived from an EMBL/GenBank/DDBJ whole genome shotgun (WGS) entry which is preliminary data.</text>
</comment>
<feature type="domain" description="Gliding motility-associated protein GldM N-terminal" evidence="2">
    <location>
        <begin position="32"/>
        <end position="221"/>
    </location>
</feature>
<gene>
    <name evidence="5" type="ORF">BLX24_11645</name>
</gene>
<protein>
    <submittedName>
        <fullName evidence="5">Gliding motility protein GldM</fullName>
    </submittedName>
</protein>
<evidence type="ECO:0000259" key="3">
    <source>
        <dbReference type="Pfam" id="PF21601"/>
    </source>
</evidence>